<organism evidence="1 2">
    <name type="scientific">Araneus ventricosus</name>
    <name type="common">Orbweaver spider</name>
    <name type="synonym">Epeira ventricosa</name>
    <dbReference type="NCBI Taxonomy" id="182803"/>
    <lineage>
        <taxon>Eukaryota</taxon>
        <taxon>Metazoa</taxon>
        <taxon>Ecdysozoa</taxon>
        <taxon>Arthropoda</taxon>
        <taxon>Chelicerata</taxon>
        <taxon>Arachnida</taxon>
        <taxon>Araneae</taxon>
        <taxon>Araneomorphae</taxon>
        <taxon>Entelegynae</taxon>
        <taxon>Araneoidea</taxon>
        <taxon>Araneidae</taxon>
        <taxon>Araneus</taxon>
    </lineage>
</organism>
<dbReference type="Proteomes" id="UP000499080">
    <property type="component" value="Unassembled WGS sequence"/>
</dbReference>
<gene>
    <name evidence="1" type="ORF">AVEN_228544_1</name>
</gene>
<protein>
    <submittedName>
        <fullName evidence="1">Uncharacterized protein</fullName>
    </submittedName>
</protein>
<dbReference type="AlphaFoldDB" id="A0A4Y2UF45"/>
<proteinExistence type="predicted"/>
<reference evidence="1 2" key="1">
    <citation type="journal article" date="2019" name="Sci. Rep.">
        <title>Orb-weaving spider Araneus ventricosus genome elucidates the spidroin gene catalogue.</title>
        <authorList>
            <person name="Kono N."/>
            <person name="Nakamura H."/>
            <person name="Ohtoshi R."/>
            <person name="Moran D.A.P."/>
            <person name="Shinohara A."/>
            <person name="Yoshida Y."/>
            <person name="Fujiwara M."/>
            <person name="Mori M."/>
            <person name="Tomita M."/>
            <person name="Arakawa K."/>
        </authorList>
    </citation>
    <scope>NUCLEOTIDE SEQUENCE [LARGE SCALE GENOMIC DNA]</scope>
</reference>
<comment type="caution">
    <text evidence="1">The sequence shown here is derived from an EMBL/GenBank/DDBJ whole genome shotgun (WGS) entry which is preliminary data.</text>
</comment>
<sequence>MRKTLYLSIQKKKTRKLHETIDPAKIKVGIRNIKNLNKGDILIGCEKEDEIDKLRAEVESNKNLREDIAIRRPMKVIPKSIIQRVEEDLDIEESIVNLRDQNEELKESDLKHEYIMKNNKGNHWILSINTEAFQNILK</sequence>
<dbReference type="OrthoDB" id="6437361at2759"/>
<name>A0A4Y2UF45_ARAVE</name>
<accession>A0A4Y2UF45</accession>
<evidence type="ECO:0000313" key="1">
    <source>
        <dbReference type="EMBL" id="GBO11322.1"/>
    </source>
</evidence>
<keyword evidence="2" id="KW-1185">Reference proteome</keyword>
<dbReference type="EMBL" id="BGPR01036211">
    <property type="protein sequence ID" value="GBO11322.1"/>
    <property type="molecule type" value="Genomic_DNA"/>
</dbReference>
<evidence type="ECO:0000313" key="2">
    <source>
        <dbReference type="Proteomes" id="UP000499080"/>
    </source>
</evidence>